<dbReference type="EMBL" id="JAENIG010000003">
    <property type="protein sequence ID" value="MBK1854390.1"/>
    <property type="molecule type" value="Genomic_DNA"/>
</dbReference>
<dbReference type="PANTHER" id="PTHR45588">
    <property type="entry name" value="TPR DOMAIN-CONTAINING PROTEIN"/>
    <property type="match status" value="1"/>
</dbReference>
<sequence>MIRRVSRSSTVALLASLSLSFTPYLCAEEVEVTPGKEQPAEVEKAPFKIEMVIAPRVSKMPEPKLLPGSVGIQMDVSSPSEAARAHVKQGFALVHAQWDFEAYRHFAAAIKADKDCLLAYCGVTLALARPYNEDVDYRRAAVDRMLDLMESDVAAMKKGHPERFPKIEKQFCAATATMVSDSPVDAGAMFMALGEKFPNLLQARLLGVFLTRGSYDVSGSASPAQLRAIEQTRTLLKENPENPLVLSFWLSLCAEAPTTAVNLKQDLLPEARRLVTKSAEVPSWWHTLGHLEWRAGNYLLAERAFTKAADLYAAWMSDHQVSLHDCPGFIKARCYLANTHYQRGNFTGAMKVAKELRAITPDISRPQSQGNHILLWRAYSLPARLYIAHGADGDMNRALKDLPSAEMLKPFASHPNYPSLVGTYINALRVYLGCRKAIDDKALTAAKSLHQRTFRNHIVNLVKVFEGAKRSSDASHYFHAGRCLAIYDKELAGLIRMNDLVATRVAAAGSFYSARDLQYVPTLMLPPMVLTPMENRLGEYYLHMGKNTEAYEAFTSGHLHYPNNMGSLLGMKRSLELLGKKEDAAMIQRHIDLVKPKA</sequence>
<dbReference type="SMART" id="SM00028">
    <property type="entry name" value="TPR"/>
    <property type="match status" value="3"/>
</dbReference>
<dbReference type="AlphaFoldDB" id="A0AAE2SAB0"/>
<dbReference type="PANTHER" id="PTHR45588:SF1">
    <property type="entry name" value="WW DOMAIN-CONTAINING PROTEIN"/>
    <property type="match status" value="1"/>
</dbReference>
<evidence type="ECO:0008006" key="4">
    <source>
        <dbReference type="Google" id="ProtNLM"/>
    </source>
</evidence>
<feature type="signal peptide" evidence="1">
    <location>
        <begin position="1"/>
        <end position="27"/>
    </location>
</feature>
<dbReference type="Proteomes" id="UP000634206">
    <property type="component" value="Unassembled WGS sequence"/>
</dbReference>
<dbReference type="InterPro" id="IPR019734">
    <property type="entry name" value="TPR_rpt"/>
</dbReference>
<dbReference type="InterPro" id="IPR011990">
    <property type="entry name" value="TPR-like_helical_dom_sf"/>
</dbReference>
<name>A0AAE2SAB0_9BACT</name>
<dbReference type="RefSeq" id="WP_309488997.1">
    <property type="nucleotide sequence ID" value="NZ_JAENIG010000003.1"/>
</dbReference>
<keyword evidence="3" id="KW-1185">Reference proteome</keyword>
<dbReference type="SUPFAM" id="SSF48452">
    <property type="entry name" value="TPR-like"/>
    <property type="match status" value="1"/>
</dbReference>
<organism evidence="2 3">
    <name type="scientific">Oceaniferula flava</name>
    <dbReference type="NCBI Taxonomy" id="2800421"/>
    <lineage>
        <taxon>Bacteria</taxon>
        <taxon>Pseudomonadati</taxon>
        <taxon>Verrucomicrobiota</taxon>
        <taxon>Verrucomicrobiia</taxon>
        <taxon>Verrucomicrobiales</taxon>
        <taxon>Verrucomicrobiaceae</taxon>
        <taxon>Oceaniferula</taxon>
    </lineage>
</organism>
<feature type="chain" id="PRO_5042245593" description="Tetratricopeptide repeat protein" evidence="1">
    <location>
        <begin position="28"/>
        <end position="598"/>
    </location>
</feature>
<proteinExistence type="predicted"/>
<reference evidence="2" key="1">
    <citation type="submission" date="2021-01" db="EMBL/GenBank/DDBJ databases">
        <title>Modified the classification status of verrucomicrobia.</title>
        <authorList>
            <person name="Feng X."/>
        </authorList>
    </citation>
    <scope>NUCLEOTIDE SEQUENCE</scope>
    <source>
        <strain evidence="2">5K15</strain>
    </source>
</reference>
<dbReference type="Gene3D" id="1.25.40.10">
    <property type="entry name" value="Tetratricopeptide repeat domain"/>
    <property type="match status" value="1"/>
</dbReference>
<keyword evidence="1" id="KW-0732">Signal</keyword>
<evidence type="ECO:0000313" key="3">
    <source>
        <dbReference type="Proteomes" id="UP000634206"/>
    </source>
</evidence>
<evidence type="ECO:0000256" key="1">
    <source>
        <dbReference type="SAM" id="SignalP"/>
    </source>
</evidence>
<accession>A0AAE2SAB0</accession>
<protein>
    <recommendedName>
        <fullName evidence="4">Tetratricopeptide repeat protein</fullName>
    </recommendedName>
</protein>
<gene>
    <name evidence="2" type="ORF">JIN83_05440</name>
</gene>
<evidence type="ECO:0000313" key="2">
    <source>
        <dbReference type="EMBL" id="MBK1854390.1"/>
    </source>
</evidence>
<comment type="caution">
    <text evidence="2">The sequence shown here is derived from an EMBL/GenBank/DDBJ whole genome shotgun (WGS) entry which is preliminary data.</text>
</comment>